<evidence type="ECO:0000313" key="2">
    <source>
        <dbReference type="Proteomes" id="UP000468668"/>
    </source>
</evidence>
<dbReference type="OrthoDB" id="3174856at2"/>
<protein>
    <submittedName>
        <fullName evidence="1">Uncharacterized protein</fullName>
    </submittedName>
</protein>
<comment type="caution">
    <text evidence="1">The sequence shown here is derived from an EMBL/GenBank/DDBJ whole genome shotgun (WGS) entry which is preliminary data.</text>
</comment>
<gene>
    <name evidence="1" type="ORF">F8C90_08755</name>
</gene>
<name>A0A6N6NQG1_9ACTN</name>
<accession>A0A6N6NQG1</accession>
<keyword evidence="2" id="KW-1185">Reference proteome</keyword>
<sequence>MSSREKSPYYGSLQQVVDSLFADLTEEERIADMAGVPGARKVRRLDVILAAEAVDLPDELQEIVNLLPPSTFTRRRLCDQLNSAVGGHAWGQKYGTVE</sequence>
<evidence type="ECO:0000313" key="1">
    <source>
        <dbReference type="EMBL" id="KAB1637965.1"/>
    </source>
</evidence>
<dbReference type="RefSeq" id="WP_158050149.1">
    <property type="nucleotide sequence ID" value="NZ_DBEYOF010000031.1"/>
</dbReference>
<dbReference type="EMBL" id="WAJR01000026">
    <property type="protein sequence ID" value="KAB1637965.1"/>
    <property type="molecule type" value="Genomic_DNA"/>
</dbReference>
<dbReference type="Proteomes" id="UP000468668">
    <property type="component" value="Unassembled WGS sequence"/>
</dbReference>
<dbReference type="GeneID" id="98658498"/>
<reference evidence="1 2" key="1">
    <citation type="submission" date="2019-09" db="EMBL/GenBank/DDBJ databases">
        <title>Whole genome shotgun sequencing (WGS) of Ellagibacter isourolithinifaciens DSM 104140(T) and Adlercreutzia muris DSM 29508(T).</title>
        <authorList>
            <person name="Stoll D.A."/>
            <person name="Danylec N."/>
            <person name="Huch M."/>
        </authorList>
    </citation>
    <scope>NUCLEOTIDE SEQUENCE [LARGE SCALE GENOMIC DNA]</scope>
    <source>
        <strain evidence="1 2">DSM 104140</strain>
    </source>
</reference>
<proteinExistence type="predicted"/>
<organism evidence="1 2">
    <name type="scientific">Ellagibacter isourolithinifaciens</name>
    <dbReference type="NCBI Taxonomy" id="2137581"/>
    <lineage>
        <taxon>Bacteria</taxon>
        <taxon>Bacillati</taxon>
        <taxon>Actinomycetota</taxon>
        <taxon>Coriobacteriia</taxon>
        <taxon>Eggerthellales</taxon>
        <taxon>Eggerthellaceae</taxon>
        <taxon>Ellagibacter</taxon>
    </lineage>
</organism>
<dbReference type="AlphaFoldDB" id="A0A6N6NQG1"/>